<gene>
    <name evidence="7" type="ORF">OSB04_004738</name>
</gene>
<reference evidence="7" key="1">
    <citation type="submission" date="2023-03" db="EMBL/GenBank/DDBJ databases">
        <title>Chromosome-scale reference genome and RAD-based genetic map of yellow starthistle (Centaurea solstitialis) reveal putative structural variation and QTLs associated with invader traits.</title>
        <authorList>
            <person name="Reatini B."/>
            <person name="Cang F.A."/>
            <person name="Jiang Q."/>
            <person name="Mckibben M.T.W."/>
            <person name="Barker M.S."/>
            <person name="Rieseberg L.H."/>
            <person name="Dlugosch K.M."/>
        </authorList>
    </citation>
    <scope>NUCLEOTIDE SEQUENCE</scope>
    <source>
        <strain evidence="7">CAN-66</strain>
        <tissue evidence="7">Leaf</tissue>
    </source>
</reference>
<keyword evidence="4" id="KW-0862">Zinc</keyword>
<dbReference type="Proteomes" id="UP001172457">
    <property type="component" value="Chromosome 2"/>
</dbReference>
<keyword evidence="3" id="KW-0833">Ubl conjugation pathway</keyword>
<dbReference type="PANTHER" id="PTHR46287:SF4">
    <property type="entry name" value="BTB_POZ AND TAZ DOMAIN-CONTAINING PROTEIN 2"/>
    <property type="match status" value="1"/>
</dbReference>
<evidence type="ECO:0000259" key="6">
    <source>
        <dbReference type="SMART" id="SM00551"/>
    </source>
</evidence>
<evidence type="ECO:0000256" key="1">
    <source>
        <dbReference type="ARBA" id="ARBA00022723"/>
    </source>
</evidence>
<dbReference type="Gene3D" id="1.20.1020.10">
    <property type="entry name" value="TAZ domain"/>
    <property type="match status" value="1"/>
</dbReference>
<keyword evidence="2" id="KW-0863">Zinc-finger</keyword>
<feature type="domain" description="TAZ-type" evidence="6">
    <location>
        <begin position="290"/>
        <end position="365"/>
    </location>
</feature>
<protein>
    <recommendedName>
        <fullName evidence="6">TAZ-type domain-containing protein</fullName>
    </recommendedName>
</protein>
<dbReference type="Gene3D" id="1.10.238.10">
    <property type="entry name" value="EF-hand"/>
    <property type="match status" value="1"/>
</dbReference>
<dbReference type="GO" id="GO:0008270">
    <property type="term" value="F:zinc ion binding"/>
    <property type="evidence" value="ECO:0007669"/>
    <property type="project" value="UniProtKB-KW"/>
</dbReference>
<dbReference type="EMBL" id="JARYMX010000002">
    <property type="protein sequence ID" value="KAJ9559578.1"/>
    <property type="molecule type" value="Genomic_DNA"/>
</dbReference>
<dbReference type="InterPro" id="IPR035898">
    <property type="entry name" value="TAZ_dom_sf"/>
</dbReference>
<evidence type="ECO:0000256" key="2">
    <source>
        <dbReference type="ARBA" id="ARBA00022771"/>
    </source>
</evidence>
<dbReference type="SUPFAM" id="SSF57933">
    <property type="entry name" value="TAZ domain"/>
    <property type="match status" value="1"/>
</dbReference>
<evidence type="ECO:0000313" key="8">
    <source>
        <dbReference type="Proteomes" id="UP001172457"/>
    </source>
</evidence>
<accession>A0AA38TM78</accession>
<dbReference type="PANTHER" id="PTHR46287">
    <property type="entry name" value="BTB/POZ AND TAZ DOMAIN-CONTAINING PROTEIN 3-RELATED"/>
    <property type="match status" value="1"/>
</dbReference>
<organism evidence="7 8">
    <name type="scientific">Centaurea solstitialis</name>
    <name type="common">yellow star-thistle</name>
    <dbReference type="NCBI Taxonomy" id="347529"/>
    <lineage>
        <taxon>Eukaryota</taxon>
        <taxon>Viridiplantae</taxon>
        <taxon>Streptophyta</taxon>
        <taxon>Embryophyta</taxon>
        <taxon>Tracheophyta</taxon>
        <taxon>Spermatophyta</taxon>
        <taxon>Magnoliopsida</taxon>
        <taxon>eudicotyledons</taxon>
        <taxon>Gunneridae</taxon>
        <taxon>Pentapetalae</taxon>
        <taxon>asterids</taxon>
        <taxon>campanulids</taxon>
        <taxon>Asterales</taxon>
        <taxon>Asteraceae</taxon>
        <taxon>Carduoideae</taxon>
        <taxon>Cardueae</taxon>
        <taxon>Centaureinae</taxon>
        <taxon>Centaurea</taxon>
    </lineage>
</organism>
<evidence type="ECO:0000256" key="5">
    <source>
        <dbReference type="SAM" id="MobiDB-lite"/>
    </source>
</evidence>
<proteinExistence type="predicted"/>
<dbReference type="AlphaFoldDB" id="A0AA38TM78"/>
<keyword evidence="1" id="KW-0479">Metal-binding</keyword>
<keyword evidence="8" id="KW-1185">Reference proteome</keyword>
<dbReference type="SMART" id="SM00551">
    <property type="entry name" value="ZnF_TAZ"/>
    <property type="match status" value="1"/>
</dbReference>
<dbReference type="InterPro" id="IPR000197">
    <property type="entry name" value="Znf_TAZ"/>
</dbReference>
<dbReference type="GO" id="GO:0006950">
    <property type="term" value="P:response to stress"/>
    <property type="evidence" value="ECO:0007669"/>
    <property type="project" value="UniProtKB-ARBA"/>
</dbReference>
<evidence type="ECO:0000256" key="4">
    <source>
        <dbReference type="ARBA" id="ARBA00022833"/>
    </source>
</evidence>
<evidence type="ECO:0000313" key="7">
    <source>
        <dbReference type="EMBL" id="KAJ9559578.1"/>
    </source>
</evidence>
<comment type="caution">
    <text evidence="7">The sequence shown here is derived from an EMBL/GenBank/DDBJ whole genome shotgun (WGS) entry which is preliminary data.</text>
</comment>
<name>A0AA38TM78_9ASTR</name>
<dbReference type="GO" id="GO:0005634">
    <property type="term" value="C:nucleus"/>
    <property type="evidence" value="ECO:0007669"/>
    <property type="project" value="TreeGrafter"/>
</dbReference>
<feature type="region of interest" description="Disordered" evidence="5">
    <location>
        <begin position="394"/>
        <end position="418"/>
    </location>
</feature>
<sequence length="418" mass="47065">MLGSHSWEVHTSTTTNVLASRQCSSLNHWVLVMIIIEDDDGGWKLEKGSVCNFDEKGPDDLEERRRKKKKGILYDQEYKYVEEWVKHHMKSINQLSNLTLAIYHGTEESVQSEEEKWQGRRYSGDVHVAGGYANELLHILCSDRGGTGASVKKKSTLMATISSSELGSIMGSVGHRLTEEELEDMIKDKEVDADDDGFSNCRDEEEILANICESNIPSLHSLLVKVFNALVYCFVFGDAKSINSCFFSGIVNLEQKTIWFPTKLAGKKMKVSTILSSSRIGDRLVEVEFDEDVTVFIFHAYICAIWKGCNKAFFNVGSTHPINSNVESPLVNGGCVRCKRIWKLFKLHSSICESPNSTCIVPLCRSSKLNIKEARQRSSYLLILNLHKQFKMKGQQVRNKKEEARSKMGITSEKSGGN</sequence>
<evidence type="ECO:0000256" key="3">
    <source>
        <dbReference type="ARBA" id="ARBA00022786"/>
    </source>
</evidence>
<dbReference type="InterPro" id="IPR044513">
    <property type="entry name" value="BT1/2/3/4/5"/>
</dbReference>